<dbReference type="InterPro" id="IPR014646">
    <property type="entry name" value="Rfa2/RPA32"/>
</dbReference>
<reference evidence="8 9" key="1">
    <citation type="submission" date="2024-03" db="EMBL/GenBank/DDBJ databases">
        <title>Genome-scale model development and genomic sequencing of the oleaginous clade Lipomyces.</title>
        <authorList>
            <consortium name="Lawrence Berkeley National Laboratory"/>
            <person name="Czajka J.J."/>
            <person name="Han Y."/>
            <person name="Kim J."/>
            <person name="Mondo S.J."/>
            <person name="Hofstad B.A."/>
            <person name="Robles A."/>
            <person name="Haridas S."/>
            <person name="Riley R."/>
            <person name="LaButti K."/>
            <person name="Pangilinan J."/>
            <person name="Andreopoulos W."/>
            <person name="Lipzen A."/>
            <person name="Yan J."/>
            <person name="Wang M."/>
            <person name="Ng V."/>
            <person name="Grigoriev I.V."/>
            <person name="Spatafora J.W."/>
            <person name="Magnuson J.K."/>
            <person name="Baker S.E."/>
            <person name="Pomraning K.R."/>
        </authorList>
    </citation>
    <scope>NUCLEOTIDE SEQUENCE [LARGE SCALE GENOMIC DNA]</scope>
    <source>
        <strain evidence="8 9">Phaff 52-87</strain>
    </source>
</reference>
<dbReference type="Proteomes" id="UP001498771">
    <property type="component" value="Unassembled WGS sequence"/>
</dbReference>
<proteinExistence type="inferred from homology"/>
<evidence type="ECO:0000256" key="5">
    <source>
        <dbReference type="ARBA" id="ARBA00023242"/>
    </source>
</evidence>
<evidence type="ECO:0000256" key="2">
    <source>
        <dbReference type="ARBA" id="ARBA00007815"/>
    </source>
</evidence>
<protein>
    <recommendedName>
        <fullName evidence="7">Replication protein A C-terminal domain-containing protein</fullName>
    </recommendedName>
</protein>
<dbReference type="SUPFAM" id="SSF50249">
    <property type="entry name" value="Nucleic acid-binding proteins"/>
    <property type="match status" value="1"/>
</dbReference>
<comment type="subcellular location">
    <subcellularLocation>
        <location evidence="1">Nucleus</location>
    </subcellularLocation>
</comment>
<evidence type="ECO:0000256" key="1">
    <source>
        <dbReference type="ARBA" id="ARBA00004123"/>
    </source>
</evidence>
<gene>
    <name evidence="8" type="ORF">BZA70DRAFT_285388</name>
</gene>
<dbReference type="PANTHER" id="PTHR13989:SF16">
    <property type="entry name" value="REPLICATION PROTEIN A2"/>
    <property type="match status" value="1"/>
</dbReference>
<dbReference type="CDD" id="cd04478">
    <property type="entry name" value="RPA2_DBD_D"/>
    <property type="match status" value="1"/>
</dbReference>
<organism evidence="8 9">
    <name type="scientific">Myxozyma melibiosi</name>
    <dbReference type="NCBI Taxonomy" id="54550"/>
    <lineage>
        <taxon>Eukaryota</taxon>
        <taxon>Fungi</taxon>
        <taxon>Dikarya</taxon>
        <taxon>Ascomycota</taxon>
        <taxon>Saccharomycotina</taxon>
        <taxon>Lipomycetes</taxon>
        <taxon>Lipomycetales</taxon>
        <taxon>Lipomycetaceae</taxon>
        <taxon>Myxozyma</taxon>
    </lineage>
</organism>
<comment type="similarity">
    <text evidence="2">Belongs to the replication factor A protein 2 family.</text>
</comment>
<dbReference type="PANTHER" id="PTHR13989">
    <property type="entry name" value="REPLICATION PROTEIN A-RELATED"/>
    <property type="match status" value="1"/>
</dbReference>
<dbReference type="InterPro" id="IPR014892">
    <property type="entry name" value="RPA_C"/>
</dbReference>
<feature type="domain" description="Replication protein A C-terminal" evidence="7">
    <location>
        <begin position="196"/>
        <end position="281"/>
    </location>
</feature>
<dbReference type="Gene3D" id="2.40.50.140">
    <property type="entry name" value="Nucleic acid-binding proteins"/>
    <property type="match status" value="1"/>
</dbReference>
<dbReference type="InterPro" id="IPR036390">
    <property type="entry name" value="WH_DNA-bd_sf"/>
</dbReference>
<dbReference type="InterPro" id="IPR040260">
    <property type="entry name" value="RFA2-like"/>
</dbReference>
<comment type="caution">
    <text evidence="8">The sequence shown here is derived from an EMBL/GenBank/DDBJ whole genome shotgun (WGS) entry which is preliminary data.</text>
</comment>
<evidence type="ECO:0000256" key="6">
    <source>
        <dbReference type="SAM" id="MobiDB-lite"/>
    </source>
</evidence>
<evidence type="ECO:0000256" key="4">
    <source>
        <dbReference type="ARBA" id="ARBA00023125"/>
    </source>
</evidence>
<accession>A0ABR1EYA3</accession>
<dbReference type="PIRSF" id="PIRSF036949">
    <property type="entry name" value="RPA32"/>
    <property type="match status" value="1"/>
</dbReference>
<evidence type="ECO:0000313" key="8">
    <source>
        <dbReference type="EMBL" id="KAK7202565.1"/>
    </source>
</evidence>
<keyword evidence="3" id="KW-0235">DNA replication</keyword>
<dbReference type="RefSeq" id="XP_064765598.1">
    <property type="nucleotide sequence ID" value="XM_064913730.1"/>
</dbReference>
<evidence type="ECO:0000259" key="7">
    <source>
        <dbReference type="Pfam" id="PF08784"/>
    </source>
</evidence>
<keyword evidence="9" id="KW-1185">Reference proteome</keyword>
<feature type="region of interest" description="Disordered" evidence="6">
    <location>
        <begin position="36"/>
        <end position="61"/>
    </location>
</feature>
<sequence>MSNYNSYGGGDSYGGYGGGGYGGGSDGGGGYMNGNSFGGGEGNGETKYSSQGGDHGLPEGKTRLRPVTMKQILEANQAHADAPYLIDGVEVVNVSAVGIVRNVTHATTNSTYRIEDSTGMVDVRKINTPDERDAERTDPFPQVGDYVRILGELNDFNDKRYVILRHIRPARGLDEITYSMLEPLYVHMQTVNPSSLGPKLENGGSGSGAAAAAAGGNSYEYENLTPIQRRVVETLKSMADQDMNEGTHVQTIASRTNMSKDAVASACEQLADLGLAYTTVDYDHVCFLVLSYSGKTLLTSL</sequence>
<dbReference type="SUPFAM" id="SSF46785">
    <property type="entry name" value="Winged helix' DNA-binding domain"/>
    <property type="match status" value="1"/>
</dbReference>
<evidence type="ECO:0000313" key="9">
    <source>
        <dbReference type="Proteomes" id="UP001498771"/>
    </source>
</evidence>
<dbReference type="InterPro" id="IPR036388">
    <property type="entry name" value="WH-like_DNA-bd_sf"/>
</dbReference>
<dbReference type="Pfam" id="PF08784">
    <property type="entry name" value="RPA_C"/>
    <property type="match status" value="1"/>
</dbReference>
<keyword evidence="4" id="KW-0238">DNA-binding</keyword>
<evidence type="ECO:0000256" key="3">
    <source>
        <dbReference type="ARBA" id="ARBA00022705"/>
    </source>
</evidence>
<dbReference type="GeneID" id="90039242"/>
<dbReference type="Gene3D" id="1.10.10.10">
    <property type="entry name" value="Winged helix-like DNA-binding domain superfamily/Winged helix DNA-binding domain"/>
    <property type="match status" value="1"/>
</dbReference>
<keyword evidence="5" id="KW-0539">Nucleus</keyword>
<dbReference type="EMBL" id="JBBJBU010000016">
    <property type="protein sequence ID" value="KAK7202565.1"/>
    <property type="molecule type" value="Genomic_DNA"/>
</dbReference>
<name>A0ABR1EYA3_9ASCO</name>
<dbReference type="InterPro" id="IPR012340">
    <property type="entry name" value="NA-bd_OB-fold"/>
</dbReference>